<accession>A0A2S4VTY4</accession>
<reference evidence="1" key="1">
    <citation type="submission" date="2017-12" db="EMBL/GenBank/DDBJ databases">
        <title>Gene loss provides genomic basis for host adaptation in cereal stripe rust fungi.</title>
        <authorList>
            <person name="Xia C."/>
        </authorList>
    </citation>
    <scope>NUCLEOTIDE SEQUENCE [LARGE SCALE GENOMIC DNA]</scope>
    <source>
        <strain evidence="1">93-210</strain>
    </source>
</reference>
<dbReference type="VEuPathDB" id="FungiDB:PSTT_04165"/>
<protein>
    <submittedName>
        <fullName evidence="1">Uncharacterized protein</fullName>
    </submittedName>
</protein>
<dbReference type="Proteomes" id="UP000239156">
    <property type="component" value="Unassembled WGS sequence"/>
</dbReference>
<gene>
    <name evidence="1" type="ORF">PSTT_04165</name>
</gene>
<evidence type="ECO:0000313" key="2">
    <source>
        <dbReference type="Proteomes" id="UP000239156"/>
    </source>
</evidence>
<dbReference type="VEuPathDB" id="FungiDB:PSHT_08506"/>
<dbReference type="EMBL" id="PKSL01000028">
    <property type="protein sequence ID" value="POW12917.1"/>
    <property type="molecule type" value="Genomic_DNA"/>
</dbReference>
<comment type="caution">
    <text evidence="1">The sequence shown here is derived from an EMBL/GenBank/DDBJ whole genome shotgun (WGS) entry which is preliminary data.</text>
</comment>
<sequence length="156" mass="17686">MREFTKTSTTCSIKMNDIVATLNLQHNCHNGKCTIEKTKMTRIERQETNVEEHQQMANLSVGEIDTEDIVTAMAQGHLNWKSHCRKTMPCKKKKVGKKMVDMTSDLPLPPNPTICLTMHLSWEKGFTNMATVEQRVMGGLCWSSFCATGPLTPRWV</sequence>
<name>A0A2S4VTY4_9BASI</name>
<evidence type="ECO:0000313" key="1">
    <source>
        <dbReference type="EMBL" id="POW12917.1"/>
    </source>
</evidence>
<keyword evidence="2" id="KW-1185">Reference proteome</keyword>
<proteinExistence type="predicted"/>
<dbReference type="AlphaFoldDB" id="A0A2S4VTY4"/>
<organism evidence="1 2">
    <name type="scientific">Puccinia striiformis</name>
    <dbReference type="NCBI Taxonomy" id="27350"/>
    <lineage>
        <taxon>Eukaryota</taxon>
        <taxon>Fungi</taxon>
        <taxon>Dikarya</taxon>
        <taxon>Basidiomycota</taxon>
        <taxon>Pucciniomycotina</taxon>
        <taxon>Pucciniomycetes</taxon>
        <taxon>Pucciniales</taxon>
        <taxon>Pucciniaceae</taxon>
        <taxon>Puccinia</taxon>
    </lineage>
</organism>